<name>A0ABW5LFK5_9FLAO</name>
<dbReference type="RefSeq" id="WP_378291224.1">
    <property type="nucleotide sequence ID" value="NZ_JBHULE010000008.1"/>
</dbReference>
<protein>
    <submittedName>
        <fullName evidence="2">DinB family protein</fullName>
    </submittedName>
</protein>
<reference evidence="3" key="1">
    <citation type="journal article" date="2019" name="Int. J. Syst. Evol. Microbiol.">
        <title>The Global Catalogue of Microorganisms (GCM) 10K type strain sequencing project: providing services to taxonomists for standard genome sequencing and annotation.</title>
        <authorList>
            <consortium name="The Broad Institute Genomics Platform"/>
            <consortium name="The Broad Institute Genome Sequencing Center for Infectious Disease"/>
            <person name="Wu L."/>
            <person name="Ma J."/>
        </authorList>
    </citation>
    <scope>NUCLEOTIDE SEQUENCE [LARGE SCALE GENOMIC DNA]</scope>
    <source>
        <strain evidence="3">KCTC 52274</strain>
    </source>
</reference>
<organism evidence="2 3">
    <name type="scientific">Aquimarina rubra</name>
    <dbReference type="NCBI Taxonomy" id="1920033"/>
    <lineage>
        <taxon>Bacteria</taxon>
        <taxon>Pseudomonadati</taxon>
        <taxon>Bacteroidota</taxon>
        <taxon>Flavobacteriia</taxon>
        <taxon>Flavobacteriales</taxon>
        <taxon>Flavobacteriaceae</taxon>
        <taxon>Aquimarina</taxon>
    </lineage>
</organism>
<evidence type="ECO:0000259" key="1">
    <source>
        <dbReference type="Pfam" id="PF12867"/>
    </source>
</evidence>
<accession>A0ABW5LFK5</accession>
<evidence type="ECO:0000313" key="2">
    <source>
        <dbReference type="EMBL" id="MFD2562543.1"/>
    </source>
</evidence>
<gene>
    <name evidence="2" type="ORF">ACFSR1_07640</name>
</gene>
<dbReference type="EMBL" id="JBHULE010000008">
    <property type="protein sequence ID" value="MFD2562543.1"/>
    <property type="molecule type" value="Genomic_DNA"/>
</dbReference>
<dbReference type="Pfam" id="PF12867">
    <property type="entry name" value="DinB_2"/>
    <property type="match status" value="1"/>
</dbReference>
<dbReference type="SUPFAM" id="SSF109854">
    <property type="entry name" value="DinB/YfiT-like putative metalloenzymes"/>
    <property type="match status" value="1"/>
</dbReference>
<feature type="domain" description="DinB-like" evidence="1">
    <location>
        <begin position="35"/>
        <end position="164"/>
    </location>
</feature>
<dbReference type="Gene3D" id="1.20.120.450">
    <property type="entry name" value="dinb family like domain"/>
    <property type="match status" value="1"/>
</dbReference>
<keyword evidence="3" id="KW-1185">Reference proteome</keyword>
<evidence type="ECO:0000313" key="3">
    <source>
        <dbReference type="Proteomes" id="UP001597319"/>
    </source>
</evidence>
<dbReference type="Proteomes" id="UP001597319">
    <property type="component" value="Unassembled WGS sequence"/>
</dbReference>
<comment type="caution">
    <text evidence="2">The sequence shown here is derived from an EMBL/GenBank/DDBJ whole genome shotgun (WGS) entry which is preliminary data.</text>
</comment>
<proteinExistence type="predicted"/>
<sequence length="170" mass="19506">MQSILTPEEYNPYYGVYIDKAESSNVVDGLKLDKHKFIEFVNSIPDEKLTYSYGEGKWTVAEVLQHIIDTERVFAYRALRFARKDKSPLMGFDQDEYVPNSNANNYTKKEFIEDFEAVRNSSITLFKGFTEDMLTQIGEASGSPMSARAAGYILSGHQKHHLDVIENRYL</sequence>
<dbReference type="InterPro" id="IPR034660">
    <property type="entry name" value="DinB/YfiT-like"/>
</dbReference>
<dbReference type="InterPro" id="IPR024775">
    <property type="entry name" value="DinB-like"/>
</dbReference>